<organism evidence="2 3">
    <name type="scientific">Amazonocrinis nigriterrae CENA67</name>
    <dbReference type="NCBI Taxonomy" id="2794033"/>
    <lineage>
        <taxon>Bacteria</taxon>
        <taxon>Bacillati</taxon>
        <taxon>Cyanobacteriota</taxon>
        <taxon>Cyanophyceae</taxon>
        <taxon>Nostocales</taxon>
        <taxon>Nostocaceae</taxon>
        <taxon>Amazonocrinis</taxon>
        <taxon>Amazonocrinis nigriterrae</taxon>
    </lineage>
</organism>
<feature type="domain" description="CHAT" evidence="1">
    <location>
        <begin position="688"/>
        <end position="971"/>
    </location>
</feature>
<dbReference type="Gene3D" id="1.25.40.10">
    <property type="entry name" value="Tetratricopeptide repeat domain"/>
    <property type="match status" value="2"/>
</dbReference>
<reference evidence="2 3" key="1">
    <citation type="journal article" date="2021" name="Int. J. Syst. Evol. Microbiol.">
        <title>Amazonocrinis nigriterrae gen. nov., sp. nov., Atlanticothrix silvestris gen. nov., sp. nov. and Dendronalium phyllosphericum gen. nov., sp. nov., nostocacean cyanobacteria from Brazilian environments.</title>
        <authorList>
            <person name="Alvarenga D.O."/>
            <person name="Andreote A.P.D."/>
            <person name="Branco L.H.Z."/>
            <person name="Delbaje E."/>
            <person name="Cruz R.B."/>
            <person name="Varani A.M."/>
            <person name="Fiore M.F."/>
        </authorList>
    </citation>
    <scope>NUCLEOTIDE SEQUENCE [LARGE SCALE GENOMIC DNA]</scope>
    <source>
        <strain evidence="2 3">CENA67</strain>
    </source>
</reference>
<dbReference type="SMART" id="SM00028">
    <property type="entry name" value="TPR"/>
    <property type="match status" value="4"/>
</dbReference>
<name>A0A8J7HVZ1_9NOST</name>
<accession>A0A8J7HVZ1</accession>
<dbReference type="EMBL" id="JAECZC010000044">
    <property type="protein sequence ID" value="MBH8564485.1"/>
    <property type="molecule type" value="Genomic_DNA"/>
</dbReference>
<comment type="caution">
    <text evidence="2">The sequence shown here is derived from an EMBL/GenBank/DDBJ whole genome shotgun (WGS) entry which is preliminary data.</text>
</comment>
<dbReference type="PANTHER" id="PTHR10098:SF112">
    <property type="entry name" value="SLR0380 PROTEIN"/>
    <property type="match status" value="1"/>
</dbReference>
<dbReference type="Pfam" id="PF12770">
    <property type="entry name" value="CHAT"/>
    <property type="match status" value="1"/>
</dbReference>
<dbReference type="InterPro" id="IPR011990">
    <property type="entry name" value="TPR-like_helical_dom_sf"/>
</dbReference>
<dbReference type="PANTHER" id="PTHR10098">
    <property type="entry name" value="RAPSYN-RELATED"/>
    <property type="match status" value="1"/>
</dbReference>
<evidence type="ECO:0000313" key="3">
    <source>
        <dbReference type="Proteomes" id="UP000632766"/>
    </source>
</evidence>
<dbReference type="RefSeq" id="WP_198126325.1">
    <property type="nucleotide sequence ID" value="NZ_JAECZC010000044.1"/>
</dbReference>
<dbReference type="InterPro" id="IPR019734">
    <property type="entry name" value="TPR_rpt"/>
</dbReference>
<protein>
    <submittedName>
        <fullName evidence="2">CHAT domain-containing protein</fullName>
    </submittedName>
</protein>
<evidence type="ECO:0000313" key="2">
    <source>
        <dbReference type="EMBL" id="MBH8564485.1"/>
    </source>
</evidence>
<dbReference type="InterPro" id="IPR024983">
    <property type="entry name" value="CHAT_dom"/>
</dbReference>
<proteinExistence type="predicted"/>
<keyword evidence="3" id="KW-1185">Reference proteome</keyword>
<dbReference type="Proteomes" id="UP000632766">
    <property type="component" value="Unassembled WGS sequence"/>
</dbReference>
<sequence length="973" mass="108705">MSFKLSRLVHRLQNLVKRLYANRSPKLNKQRSLILIILLFVLSLTVPLVAHQVLASTPIVQTQQSPLQLVEQGKKLYSTGQFEQAALVWRQTAEAFAAQGDQLNQAMALSNLCLTQQQLGKWDEAKQAIATSLKLIDTQEKTPAQRRIQAQTFDIQGQLELAIGQSQAALKTWQQSADIYKNINDQHGILQSQINQAQAMEELGLYPRACETLLDALELEHQGCIISQKQLQTINAKPPVASNIASLQVLALRCLGDVMRVIGYSEQSQLVLAESLKLAQQLDDAQNLAAGYLSLGNTAFALANKKAQTEPESQQITFAPSTNCMVEAKTVDELYQKAAACYGQAELSTDANTSTKAQLNLLSLLIQTRQWSDFPTLLPKIQSQLDKLPISHKTIYNQINLAQNLICLQSAVNPEPSKLRSPLLQQCGVTPEKSTKTNSNTLQPTLIPTWKDIAKIVTTAHNQAQVLQDKQAQAYALGYLGGVYQEIGEIPNAQRFTQQALQLISSFDAPYIAYRWQWQLGRIQQIQKNQQAAIGAYTAAFETLKSLRKDLTQSNPDVQYTFRDSVAPVYREFVDLLLQANNSNQTNLKQARDAIEALQLAELDDYFRDACIQAKPQQVDQVVDKATPAAAVLYAIVLPERLELVLKLSGQKNLEHYTTKISQAQLESNLNELINRLNDKTRFPNEIQELSQKIYDWLILPAQNKLAESKVKTLVFVLDGLLRNIPMSVLYDRANQEYLVQKYALVITPGLQLINPRPLARVPLNAIVAGISKERTIAEENQKFHNLSFVPNELANIQKEVPNNEKLLDEIFSQEQLKKDLATAKYTIVHLATHGEFNSDPEKTFIVAWDHLIKIKDLDNLLRSSVTNQPISIELLVLSACKTATGDSRATLGLAGVAVRAGARSTLASLWSVNDESTSELMGEFYRQLVHANGKKNVSKAEALQQAQLALLNNKKWERPYYWAPFVLVGNWL</sequence>
<evidence type="ECO:0000259" key="1">
    <source>
        <dbReference type="Pfam" id="PF12770"/>
    </source>
</evidence>
<dbReference type="SUPFAM" id="SSF48452">
    <property type="entry name" value="TPR-like"/>
    <property type="match status" value="2"/>
</dbReference>
<gene>
    <name evidence="2" type="ORF">I8748_20245</name>
</gene>
<dbReference type="AlphaFoldDB" id="A0A8J7HVZ1"/>